<proteinExistence type="predicted"/>
<dbReference type="EMBL" id="MU266334">
    <property type="protein sequence ID" value="KAH7930224.1"/>
    <property type="molecule type" value="Genomic_DNA"/>
</dbReference>
<organism evidence="1 2">
    <name type="scientific">Leucogyrophana mollusca</name>
    <dbReference type="NCBI Taxonomy" id="85980"/>
    <lineage>
        <taxon>Eukaryota</taxon>
        <taxon>Fungi</taxon>
        <taxon>Dikarya</taxon>
        <taxon>Basidiomycota</taxon>
        <taxon>Agaricomycotina</taxon>
        <taxon>Agaricomycetes</taxon>
        <taxon>Agaricomycetidae</taxon>
        <taxon>Boletales</taxon>
        <taxon>Boletales incertae sedis</taxon>
        <taxon>Leucogyrophana</taxon>
    </lineage>
</organism>
<sequence>MSSRSSTSPAIRSVSRSSCAHFTTALACQRVRFFKAMNCVRCCGRRSRLSLSHGPKRLLETQPKDTHSFPCQKIPREGTGRDRTDPECGVEDNLLYSLKGPCRVHSRRRANVVASDCR</sequence>
<evidence type="ECO:0000313" key="2">
    <source>
        <dbReference type="Proteomes" id="UP000790709"/>
    </source>
</evidence>
<gene>
    <name evidence="1" type="ORF">BV22DRAFT_82762</name>
</gene>
<dbReference type="Proteomes" id="UP000790709">
    <property type="component" value="Unassembled WGS sequence"/>
</dbReference>
<protein>
    <submittedName>
        <fullName evidence="1">Uncharacterized protein</fullName>
    </submittedName>
</protein>
<name>A0ACB8BX44_9AGAM</name>
<accession>A0ACB8BX44</accession>
<evidence type="ECO:0000313" key="1">
    <source>
        <dbReference type="EMBL" id="KAH7930224.1"/>
    </source>
</evidence>
<keyword evidence="2" id="KW-1185">Reference proteome</keyword>
<comment type="caution">
    <text evidence="1">The sequence shown here is derived from an EMBL/GenBank/DDBJ whole genome shotgun (WGS) entry which is preliminary data.</text>
</comment>
<reference evidence="1" key="1">
    <citation type="journal article" date="2021" name="New Phytol.">
        <title>Evolutionary innovations through gain and loss of genes in the ectomycorrhizal Boletales.</title>
        <authorList>
            <person name="Wu G."/>
            <person name="Miyauchi S."/>
            <person name="Morin E."/>
            <person name="Kuo A."/>
            <person name="Drula E."/>
            <person name="Varga T."/>
            <person name="Kohler A."/>
            <person name="Feng B."/>
            <person name="Cao Y."/>
            <person name="Lipzen A."/>
            <person name="Daum C."/>
            <person name="Hundley H."/>
            <person name="Pangilinan J."/>
            <person name="Johnson J."/>
            <person name="Barry K."/>
            <person name="LaButti K."/>
            <person name="Ng V."/>
            <person name="Ahrendt S."/>
            <person name="Min B."/>
            <person name="Choi I.G."/>
            <person name="Park H."/>
            <person name="Plett J.M."/>
            <person name="Magnuson J."/>
            <person name="Spatafora J.W."/>
            <person name="Nagy L.G."/>
            <person name="Henrissat B."/>
            <person name="Grigoriev I.V."/>
            <person name="Yang Z.L."/>
            <person name="Xu J."/>
            <person name="Martin F.M."/>
        </authorList>
    </citation>
    <scope>NUCLEOTIDE SEQUENCE</scope>
    <source>
        <strain evidence="1">KUC20120723A-06</strain>
    </source>
</reference>